<accession>A0A7G5EGG5</accession>
<protein>
    <recommendedName>
        <fullName evidence="3">Sulfur carrier protein FdhD</fullName>
    </recommendedName>
</protein>
<comment type="caution">
    <text evidence="3">Lacks conserved residue(s) required for the propagation of feature annotation.</text>
</comment>
<dbReference type="AlphaFoldDB" id="A0A7G5EGG5"/>
<dbReference type="GO" id="GO:0005737">
    <property type="term" value="C:cytoplasm"/>
    <property type="evidence" value="ECO:0007669"/>
    <property type="project" value="UniProtKB-SubCell"/>
</dbReference>
<evidence type="ECO:0000313" key="5">
    <source>
        <dbReference type="Proteomes" id="UP000515240"/>
    </source>
</evidence>
<dbReference type="Proteomes" id="UP000515240">
    <property type="component" value="Chromosome"/>
</dbReference>
<dbReference type="GO" id="GO:0016783">
    <property type="term" value="F:sulfurtransferase activity"/>
    <property type="evidence" value="ECO:0007669"/>
    <property type="project" value="InterPro"/>
</dbReference>
<name>A0A7G5EGG5_9BURK</name>
<dbReference type="Gene3D" id="3.10.20.10">
    <property type="match status" value="1"/>
</dbReference>
<dbReference type="InterPro" id="IPR016193">
    <property type="entry name" value="Cytidine_deaminase-like"/>
</dbReference>
<keyword evidence="5" id="KW-1185">Reference proteome</keyword>
<dbReference type="RefSeq" id="WP_182327494.1">
    <property type="nucleotide sequence ID" value="NZ_CP058554.1"/>
</dbReference>
<proteinExistence type="inferred from homology"/>
<dbReference type="PANTHER" id="PTHR30592">
    <property type="entry name" value="FORMATE DEHYDROGENASE"/>
    <property type="match status" value="1"/>
</dbReference>
<evidence type="ECO:0000256" key="2">
    <source>
        <dbReference type="ARBA" id="ARBA00023150"/>
    </source>
</evidence>
<dbReference type="EMBL" id="CP058554">
    <property type="protein sequence ID" value="QMV73090.1"/>
    <property type="molecule type" value="Genomic_DNA"/>
</dbReference>
<dbReference type="Pfam" id="PF02634">
    <property type="entry name" value="FdhD-NarQ"/>
    <property type="match status" value="1"/>
</dbReference>
<dbReference type="KEGG" id="cpis:HS961_09725"/>
<evidence type="ECO:0000256" key="1">
    <source>
        <dbReference type="ARBA" id="ARBA00022490"/>
    </source>
</evidence>
<dbReference type="NCBIfam" id="TIGR00129">
    <property type="entry name" value="fdhD_narQ"/>
    <property type="match status" value="1"/>
</dbReference>
<dbReference type="InterPro" id="IPR003786">
    <property type="entry name" value="FdhD"/>
</dbReference>
<comment type="subcellular location">
    <subcellularLocation>
        <location evidence="3">Cytoplasm</location>
    </subcellularLocation>
</comment>
<keyword evidence="2 3" id="KW-0501">Molybdenum cofactor biosynthesis</keyword>
<comment type="similarity">
    <text evidence="3">Belongs to the FdhD family.</text>
</comment>
<sequence length="276" mass="29331">MSSDLPSAVQQLPATVITPEASVSRLDAIAAEVPVALVFNGISHAVMMCSPQDLEVFALGFALSEGIIDQAADCYGIEVQALPPCGTDPEAPGINVEMQIASRCFARLKERRRVLTGRTGCGICGIDSMDALDLVPEPLPQLPEWASQLDLAALQTAFSQLPQLQLLNQQAGAVHAAGWATPSGQLQVVLEDVGRHNALDKLLGHMAQQQMLGQPGLVVMTSRASYELVRKCARMGLPVLATISAPTSLAIQVANQAGMRLFGLCRGPRVVRYSHC</sequence>
<keyword evidence="4" id="KW-0808">Transferase</keyword>
<feature type="active site" description="Cysteine persulfide intermediate" evidence="3">
    <location>
        <position position="121"/>
    </location>
</feature>
<dbReference type="Gene3D" id="3.40.140.10">
    <property type="entry name" value="Cytidine Deaminase, domain 2"/>
    <property type="match status" value="1"/>
</dbReference>
<dbReference type="GO" id="GO:0097163">
    <property type="term" value="F:sulfur carrier activity"/>
    <property type="evidence" value="ECO:0007669"/>
    <property type="project" value="UniProtKB-UniRule"/>
</dbReference>
<gene>
    <name evidence="3 4" type="primary">fdhD</name>
    <name evidence="4" type="ORF">HS961_09725</name>
</gene>
<dbReference type="SUPFAM" id="SSF53927">
    <property type="entry name" value="Cytidine deaminase-like"/>
    <property type="match status" value="1"/>
</dbReference>
<dbReference type="HAMAP" id="MF_00187">
    <property type="entry name" value="FdhD"/>
    <property type="match status" value="1"/>
</dbReference>
<organism evidence="4 5">
    <name type="scientific">Comamonas piscis</name>
    <dbReference type="NCBI Taxonomy" id="1562974"/>
    <lineage>
        <taxon>Bacteria</taxon>
        <taxon>Pseudomonadati</taxon>
        <taxon>Pseudomonadota</taxon>
        <taxon>Betaproteobacteria</taxon>
        <taxon>Burkholderiales</taxon>
        <taxon>Comamonadaceae</taxon>
        <taxon>Comamonas</taxon>
    </lineage>
</organism>
<dbReference type="PIRSF" id="PIRSF015626">
    <property type="entry name" value="FdhD"/>
    <property type="match status" value="1"/>
</dbReference>
<dbReference type="GO" id="GO:0006777">
    <property type="term" value="P:Mo-molybdopterin cofactor biosynthetic process"/>
    <property type="evidence" value="ECO:0007669"/>
    <property type="project" value="UniProtKB-UniRule"/>
</dbReference>
<dbReference type="PANTHER" id="PTHR30592:SF1">
    <property type="entry name" value="SULFUR CARRIER PROTEIN FDHD"/>
    <property type="match status" value="1"/>
</dbReference>
<reference evidence="4 5" key="1">
    <citation type="journal article" date="2020" name="G3 (Bethesda)">
        <title>CeMbio - The Caenorhabditis elegans Microbiome Resource.</title>
        <authorList>
            <person name="Dirksen P."/>
            <person name="Assie A."/>
            <person name="Zimmermann J."/>
            <person name="Zhang F."/>
            <person name="Tietje A.M."/>
            <person name="Marsh S.A."/>
            <person name="Felix M.A."/>
            <person name="Shapira M."/>
            <person name="Kaleta C."/>
            <person name="Schulenburg H."/>
            <person name="Samuel B."/>
        </authorList>
    </citation>
    <scope>NUCLEOTIDE SEQUENCE [LARGE SCALE GENOMIC DNA]</scope>
    <source>
        <strain evidence="4 5">BIGb0172</strain>
    </source>
</reference>
<keyword evidence="1 3" id="KW-0963">Cytoplasm</keyword>
<comment type="function">
    <text evidence="3">Required for formate dehydrogenase (FDH) activity. Acts as a sulfur carrier protein that transfers sulfur from IscS to the molybdenum cofactor prior to its insertion into FDH.</text>
</comment>
<evidence type="ECO:0000313" key="4">
    <source>
        <dbReference type="EMBL" id="QMV73090.1"/>
    </source>
</evidence>
<evidence type="ECO:0000256" key="3">
    <source>
        <dbReference type="HAMAP-Rule" id="MF_00187"/>
    </source>
</evidence>